<evidence type="ECO:0000256" key="6">
    <source>
        <dbReference type="SAM" id="MobiDB-lite"/>
    </source>
</evidence>
<sequence length="1730" mass="191308">MSWGTRTSTLQQVPVSSLQSASPLILPSSPVPDLEESPCRNALLSSAHLPASHSSLGRREIRSTANPLCTGREKASSLYSVALLSSSVPTSLLLRQADTAGTSPPFSNFSASSPSSGTYAICEEGRQERAKDASNSLFAAESGRNSPLFNDDREDEASRCTSSEEREGREEVFGEAREGGCWERAEVDGSGCKYSDVSCEDPSEDKNTLLSHPQHNNPASLDAWTVSYGRTVVFHEGEVEAKGARTYRSEAGEAVSPGDEAAGDQENRAEDFAEEDGGGDLPYWTRREGGRHGGLSREKSSSVYYPDQLREKGIFTEDSERESGRLFAPVGPTEKNVSSAGDCGVAASHLSTPLGREIEGEVAESYRGGGRVERALCWRNHVSEERDTNTQRGQGRGKGIQEFLGKPKDKRFTTSRTAPRSEKRRKRRSPRTRRRRVSPLRAVYTPREKALPAIEKGQGGWEVLSPRREPAAEALFSSGAGDYCCFHRYYPDVASPLSPDRIPVIPVHHGAAEWTAHGPEPQRPSRLSSSSSSHAVCPPLGLPSSSYIPASSSDLVPCCGRAAYPIVDPSSFPPLPPTPPTRSWPSYPFYYSPSSSAVHAYSFSAFPPPPPVLTSPPSTAYTAPSPFFSLPEPRPQPHHHTTTLPQPPSAGVSPSSYPFLCHSSSLYRHFFASPEFWRFYRKYFKRLQRERDLKHTSVSSFSKYSSQDQAGKHKNQRTLIHGHAQPKKRTCVSYRHSALHSALHGLSQRHRDSEAYRQEGGDLKESSDYSSAKPPSYYYTYSGAEGVSSPVLSSLQDCHVGLDRNSSFYGQVHQPGVPAVGLPSQASGHIGEGEEEFNLGLQYSQGDTVAMGDRSSRSSPRRPDRSRKDRGEERRTTRHRKRKRSASYSGSYSHSVDHVRETNERRDHCSPSCRTSPMTQHSSCRRYHRGTGISGEGSVATTGRAEAMQVPSKARLDVPSYPNPHSSSQLSHPSSVGEKRRKRRREESGRRKNSSPYERSGGGHREDDGGRRGTGSRRNYEDKRRPRRGDEHDRRSEGKLTMGSSRRREEEENGRRTTRDDGRGRSSRRGRSSGRTKQDSCRTGGGQGPCPSDFSFASSSHRVTGDGGRVSYRSARDRDRRSVPSHRGEGGSCRSKKRNDSRSRRRHRSDTTDASTSDRHGVTRTSTRGDGGRGRTRRGGGGGRSRRSGESSVRSPSDRRYYYRKRRHRGEGRRNASCSDSSDASGLYPHAGGRHGAVHNGGEGGGRRRKERKPGADGGGRRLSTDGRRESGGYLAYSRHRSSRATRNHRRTKNHVSAYSGVEGGGEETKRRRHRGGGGGSTRRGGDGGAGKKKEKKDDNSDEIIHFDWKPGMWLSDRYRVLDKMGEGTFGRVLRCADVQLQREVAVKVVRDVSRYTSAARIEVDILREINERDASAKVATGGMYSSSSHCVRLHDAFMYKNRHMCLVFEKLGKSLYDLLSDNNYRGFYLEDIRIIAKQGLMALSFLRACRLTHTDLKPENILLLDDQLVPSPPPRQAAGVSGSSTYLRPAAIGVKIIDFGSATFEDDYHSTLINTRQYRAPEVILGLGWDMSSDVWSLGCILVELYTGNLLFRTHEHLEHLAMMERIIGPIPPRMLQAATETDGQRYLAPSNCSSSPNNSVVGVVSEEGEGRRGTHGTFPRLHWPDGASSSSSRDRVDKCLPVQALIQPEHRAFADFVRYLLRIDPQARPTPVEALSHPFLVSRDVYRD</sequence>
<evidence type="ECO:0000256" key="4">
    <source>
        <dbReference type="ARBA" id="ARBA00022777"/>
    </source>
</evidence>
<evidence type="ECO:0000256" key="5">
    <source>
        <dbReference type="ARBA" id="ARBA00022840"/>
    </source>
</evidence>
<feature type="region of interest" description="Disordered" evidence="6">
    <location>
        <begin position="848"/>
        <end position="1342"/>
    </location>
</feature>
<evidence type="ECO:0000256" key="2">
    <source>
        <dbReference type="ARBA" id="ARBA00022679"/>
    </source>
</evidence>
<dbReference type="GeneID" id="94427441"/>
<feature type="compositionally biased region" description="Low complexity" evidence="6">
    <location>
        <begin position="964"/>
        <end position="976"/>
    </location>
</feature>
<feature type="compositionally biased region" description="Basic and acidic residues" evidence="6">
    <location>
        <begin position="1046"/>
        <end position="1064"/>
    </location>
</feature>
<dbReference type="SUPFAM" id="SSF56112">
    <property type="entry name" value="Protein kinase-like (PK-like)"/>
    <property type="match status" value="1"/>
</dbReference>
<evidence type="ECO:0000256" key="3">
    <source>
        <dbReference type="ARBA" id="ARBA00022741"/>
    </source>
</evidence>
<dbReference type="EMBL" id="MIGC01001812">
    <property type="protein sequence ID" value="PHJ22116.1"/>
    <property type="molecule type" value="Genomic_DNA"/>
</dbReference>
<dbReference type="Gene3D" id="1.10.510.10">
    <property type="entry name" value="Transferase(Phosphotransferase) domain 1"/>
    <property type="match status" value="1"/>
</dbReference>
<feature type="region of interest" description="Disordered" evidence="6">
    <location>
        <begin position="742"/>
        <end position="774"/>
    </location>
</feature>
<dbReference type="RefSeq" id="XP_067923793.1">
    <property type="nucleotide sequence ID" value="XM_068064230.1"/>
</dbReference>
<gene>
    <name evidence="8" type="ORF">CSUI_004035</name>
</gene>
<dbReference type="Proteomes" id="UP000221165">
    <property type="component" value="Unassembled WGS sequence"/>
</dbReference>
<dbReference type="PANTHER" id="PTHR45646:SF11">
    <property type="entry name" value="SERINE_THREONINE-PROTEIN KINASE DOA"/>
    <property type="match status" value="1"/>
</dbReference>
<evidence type="ECO:0000256" key="1">
    <source>
        <dbReference type="ARBA" id="ARBA00022527"/>
    </source>
</evidence>
<dbReference type="InterPro" id="IPR011009">
    <property type="entry name" value="Kinase-like_dom_sf"/>
</dbReference>
<feature type="compositionally biased region" description="Basic and acidic residues" evidence="6">
    <location>
        <begin position="1253"/>
        <end position="1271"/>
    </location>
</feature>
<feature type="compositionally biased region" description="Basic and acidic residues" evidence="6">
    <location>
        <begin position="861"/>
        <end position="875"/>
    </location>
</feature>
<proteinExistence type="predicted"/>
<name>A0A2C6L392_9APIC</name>
<keyword evidence="4" id="KW-0418">Kinase</keyword>
<feature type="region of interest" description="Disordered" evidence="6">
    <location>
        <begin position="247"/>
        <end position="301"/>
    </location>
</feature>
<feature type="region of interest" description="Disordered" evidence="6">
    <location>
        <begin position="132"/>
        <end position="176"/>
    </location>
</feature>
<accession>A0A2C6L392</accession>
<feature type="compositionally biased region" description="Basic and acidic residues" evidence="6">
    <location>
        <begin position="156"/>
        <end position="176"/>
    </location>
</feature>
<keyword evidence="9" id="KW-1185">Reference proteome</keyword>
<feature type="compositionally biased region" description="Basic and acidic residues" evidence="6">
    <location>
        <begin position="895"/>
        <end position="909"/>
    </location>
</feature>
<feature type="region of interest" description="Disordered" evidence="6">
    <location>
        <begin position="624"/>
        <end position="650"/>
    </location>
</feature>
<keyword evidence="3" id="KW-0547">Nucleotide-binding</keyword>
<evidence type="ECO:0000313" key="8">
    <source>
        <dbReference type="EMBL" id="PHJ22116.1"/>
    </source>
</evidence>
<feature type="compositionally biased region" description="Polar residues" evidence="6">
    <location>
        <begin position="1"/>
        <end position="22"/>
    </location>
</feature>
<protein>
    <submittedName>
        <fullName evidence="8">Cmgc lammer</fullName>
    </submittedName>
</protein>
<keyword evidence="1" id="KW-0723">Serine/threonine-protein kinase</keyword>
<dbReference type="PROSITE" id="PS00108">
    <property type="entry name" value="PROTEIN_KINASE_ST"/>
    <property type="match status" value="1"/>
</dbReference>
<feature type="region of interest" description="Disordered" evidence="6">
    <location>
        <begin position="1651"/>
        <end position="1676"/>
    </location>
</feature>
<comment type="caution">
    <text evidence="8">The sequence shown here is derived from an EMBL/GenBank/DDBJ whole genome shotgun (WGS) entry which is preliminary data.</text>
</comment>
<keyword evidence="2" id="KW-0808">Transferase</keyword>
<dbReference type="InterPro" id="IPR000719">
    <property type="entry name" value="Prot_kinase_dom"/>
</dbReference>
<feature type="compositionally biased region" description="Basic and acidic residues" evidence="6">
    <location>
        <begin position="1001"/>
        <end position="1011"/>
    </location>
</feature>
<dbReference type="PANTHER" id="PTHR45646">
    <property type="entry name" value="SERINE/THREONINE-PROTEIN KINASE DOA-RELATED"/>
    <property type="match status" value="1"/>
</dbReference>
<feature type="compositionally biased region" description="Polar residues" evidence="6">
    <location>
        <begin position="912"/>
        <end position="922"/>
    </location>
</feature>
<feature type="compositionally biased region" description="Basic residues" evidence="6">
    <location>
        <begin position="876"/>
        <end position="885"/>
    </location>
</feature>
<keyword evidence="5" id="KW-0067">ATP-binding</keyword>
<dbReference type="Pfam" id="PF00069">
    <property type="entry name" value="Pkinase"/>
    <property type="match status" value="1"/>
</dbReference>
<feature type="compositionally biased region" description="Basic and acidic residues" evidence="6">
    <location>
        <begin position="749"/>
        <end position="767"/>
    </location>
</feature>
<evidence type="ECO:0000313" key="9">
    <source>
        <dbReference type="Proteomes" id="UP000221165"/>
    </source>
</evidence>
<dbReference type="InterPro" id="IPR008271">
    <property type="entry name" value="Ser/Thr_kinase_AS"/>
</dbReference>
<feature type="compositionally biased region" description="Basic residues" evidence="6">
    <location>
        <begin position="422"/>
        <end position="438"/>
    </location>
</feature>
<feature type="region of interest" description="Disordered" evidence="6">
    <location>
        <begin position="195"/>
        <end position="214"/>
    </location>
</feature>
<feature type="region of interest" description="Disordered" evidence="6">
    <location>
        <begin position="1"/>
        <end position="37"/>
    </location>
</feature>
<dbReference type="CDD" id="cd14134">
    <property type="entry name" value="PKc_CLK"/>
    <property type="match status" value="1"/>
</dbReference>
<dbReference type="Gene3D" id="3.30.200.20">
    <property type="entry name" value="Phosphorylase Kinase, domain 1"/>
    <property type="match status" value="1"/>
</dbReference>
<evidence type="ECO:0000259" key="7">
    <source>
        <dbReference type="PROSITE" id="PS50011"/>
    </source>
</evidence>
<dbReference type="PROSITE" id="PS50011">
    <property type="entry name" value="PROTEIN_KINASE_DOM"/>
    <property type="match status" value="1"/>
</dbReference>
<dbReference type="GO" id="GO:0004674">
    <property type="term" value="F:protein serine/threonine kinase activity"/>
    <property type="evidence" value="ECO:0007669"/>
    <property type="project" value="UniProtKB-KW"/>
</dbReference>
<feature type="compositionally biased region" description="Basic and acidic residues" evidence="6">
    <location>
        <begin position="1324"/>
        <end position="1342"/>
    </location>
</feature>
<dbReference type="SMART" id="SM00220">
    <property type="entry name" value="S_TKc"/>
    <property type="match status" value="1"/>
</dbReference>
<dbReference type="InterPro" id="IPR051175">
    <property type="entry name" value="CLK_kinases"/>
</dbReference>
<feature type="compositionally biased region" description="Basic residues" evidence="6">
    <location>
        <begin position="1278"/>
        <end position="1294"/>
    </location>
</feature>
<reference evidence="8 9" key="1">
    <citation type="journal article" date="2017" name="Int. J. Parasitol.">
        <title>The genome of the protozoan parasite Cystoisospora suis and a reverse vaccinology approach to identify vaccine candidates.</title>
        <authorList>
            <person name="Palmieri N."/>
            <person name="Shrestha A."/>
            <person name="Ruttkowski B."/>
            <person name="Beck T."/>
            <person name="Vogl C."/>
            <person name="Tomley F."/>
            <person name="Blake D.P."/>
            <person name="Joachim A."/>
        </authorList>
    </citation>
    <scope>NUCLEOTIDE SEQUENCE [LARGE SCALE GENOMIC DNA]</scope>
    <source>
        <strain evidence="8 9">Wien I</strain>
    </source>
</reference>
<dbReference type="GO" id="GO:0005634">
    <property type="term" value="C:nucleus"/>
    <property type="evidence" value="ECO:0007669"/>
    <property type="project" value="TreeGrafter"/>
</dbReference>
<feature type="compositionally biased region" description="Basic residues" evidence="6">
    <location>
        <begin position="1134"/>
        <end position="1148"/>
    </location>
</feature>
<feature type="compositionally biased region" description="Polar residues" evidence="6">
    <location>
        <begin position="696"/>
        <end position="709"/>
    </location>
</feature>
<organism evidence="8 9">
    <name type="scientific">Cystoisospora suis</name>
    <dbReference type="NCBI Taxonomy" id="483139"/>
    <lineage>
        <taxon>Eukaryota</taxon>
        <taxon>Sar</taxon>
        <taxon>Alveolata</taxon>
        <taxon>Apicomplexa</taxon>
        <taxon>Conoidasida</taxon>
        <taxon>Coccidia</taxon>
        <taxon>Eucoccidiorida</taxon>
        <taxon>Eimeriorina</taxon>
        <taxon>Sarcocystidae</taxon>
        <taxon>Cystoisospora</taxon>
    </lineage>
</organism>
<feature type="compositionally biased region" description="Basic and acidic residues" evidence="6">
    <location>
        <begin position="1114"/>
        <end position="1129"/>
    </location>
</feature>
<feature type="compositionally biased region" description="Basic and acidic residues" evidence="6">
    <location>
        <begin position="1018"/>
        <end position="1038"/>
    </location>
</feature>
<dbReference type="OrthoDB" id="283111at2759"/>
<dbReference type="GO" id="GO:0005524">
    <property type="term" value="F:ATP binding"/>
    <property type="evidence" value="ECO:0007669"/>
    <property type="project" value="UniProtKB-KW"/>
</dbReference>
<feature type="compositionally biased region" description="Basic residues" evidence="6">
    <location>
        <begin position="1065"/>
        <end position="1074"/>
    </location>
</feature>
<feature type="region of interest" description="Disordered" evidence="6">
    <location>
        <begin position="695"/>
        <end position="726"/>
    </location>
</feature>
<feature type="compositionally biased region" description="Basic residues" evidence="6">
    <location>
        <begin position="1202"/>
        <end position="1211"/>
    </location>
</feature>
<dbReference type="VEuPathDB" id="ToxoDB:CSUI_004035"/>
<feature type="compositionally biased region" description="Polar residues" evidence="6">
    <location>
        <begin position="133"/>
        <end position="148"/>
    </location>
</feature>
<feature type="domain" description="Protein kinase" evidence="7">
    <location>
        <begin position="1359"/>
        <end position="1722"/>
    </location>
</feature>
<feature type="compositionally biased region" description="Basic and acidic residues" evidence="6">
    <location>
        <begin position="285"/>
        <end position="300"/>
    </location>
</feature>
<feature type="region of interest" description="Disordered" evidence="6">
    <location>
        <begin position="384"/>
        <end position="438"/>
    </location>
</feature>